<dbReference type="EMBL" id="JACHNY010000012">
    <property type="protein sequence ID" value="MBB4619613.1"/>
    <property type="molecule type" value="Genomic_DNA"/>
</dbReference>
<feature type="domain" description="UspA" evidence="2">
    <location>
        <begin position="150"/>
        <end position="264"/>
    </location>
</feature>
<comment type="caution">
    <text evidence="3">The sequence shown here is derived from an EMBL/GenBank/DDBJ whole genome shotgun (WGS) entry which is preliminary data.</text>
</comment>
<feature type="domain" description="UspA" evidence="2">
    <location>
        <begin position="3"/>
        <end position="139"/>
    </location>
</feature>
<dbReference type="PANTHER" id="PTHR46268:SF15">
    <property type="entry name" value="UNIVERSAL STRESS PROTEIN HP_0031"/>
    <property type="match status" value="1"/>
</dbReference>
<dbReference type="CDD" id="cd00293">
    <property type="entry name" value="USP-like"/>
    <property type="match status" value="2"/>
</dbReference>
<sequence length="271" mass="29332">MSYKSILVHVGPGPSSGPCLATAEQLARRFEATLIGVAAEAFDPPATGFEDGLLYQTLREQVEADLETAGKRFRDAVDETGLKTKWIAIPGTPDRVIALHARGADLIVASRPKDGFAASLSPRVASLVLDTATPVLVTPSHIHHELKAERIVIGWKDTRESRRAVSDALPFLRKADQVTVAAVCKEGRPDEATGLDEIVGRLSRHGVAVEGRLVPRKAMCVADDLEEVAHEHAADLLVLGAYGHSRLREWALGGVTEDLIDRSSRYILFSH</sequence>
<dbReference type="PANTHER" id="PTHR46268">
    <property type="entry name" value="STRESS RESPONSE PROTEIN NHAX"/>
    <property type="match status" value="1"/>
</dbReference>
<dbReference type="RefSeq" id="WP_184116865.1">
    <property type="nucleotide sequence ID" value="NZ_JACHNY010000012.1"/>
</dbReference>
<reference evidence="3 4" key="1">
    <citation type="submission" date="2020-08" db="EMBL/GenBank/DDBJ databases">
        <title>Genomic Encyclopedia of Type Strains, Phase IV (KMG-IV): sequencing the most valuable type-strain genomes for metagenomic binning, comparative biology and taxonomic classification.</title>
        <authorList>
            <person name="Goeker M."/>
        </authorList>
    </citation>
    <scope>NUCLEOTIDE SEQUENCE [LARGE SCALE GENOMIC DNA]</scope>
    <source>
        <strain evidence="3 4">DSM 15867</strain>
    </source>
</reference>
<evidence type="ECO:0000313" key="4">
    <source>
        <dbReference type="Proteomes" id="UP000574769"/>
    </source>
</evidence>
<comment type="similarity">
    <text evidence="1">Belongs to the universal stress protein A family.</text>
</comment>
<evidence type="ECO:0000259" key="2">
    <source>
        <dbReference type="Pfam" id="PF00582"/>
    </source>
</evidence>
<dbReference type="Proteomes" id="UP000574769">
    <property type="component" value="Unassembled WGS sequence"/>
</dbReference>
<dbReference type="AlphaFoldDB" id="A0A7W7AM59"/>
<protein>
    <submittedName>
        <fullName evidence="3">Nucleotide-binding universal stress UspA family protein</fullName>
    </submittedName>
</protein>
<keyword evidence="4" id="KW-1185">Reference proteome</keyword>
<name>A0A7W7AM59_9SPHN</name>
<organism evidence="3 4">
    <name type="scientific">Sphingomonas abaci</name>
    <dbReference type="NCBI Taxonomy" id="237611"/>
    <lineage>
        <taxon>Bacteria</taxon>
        <taxon>Pseudomonadati</taxon>
        <taxon>Pseudomonadota</taxon>
        <taxon>Alphaproteobacteria</taxon>
        <taxon>Sphingomonadales</taxon>
        <taxon>Sphingomonadaceae</taxon>
        <taxon>Sphingomonas</taxon>
    </lineage>
</organism>
<evidence type="ECO:0000256" key="1">
    <source>
        <dbReference type="ARBA" id="ARBA00008791"/>
    </source>
</evidence>
<evidence type="ECO:0000313" key="3">
    <source>
        <dbReference type="EMBL" id="MBB4619613.1"/>
    </source>
</evidence>
<dbReference type="InterPro" id="IPR006016">
    <property type="entry name" value="UspA"/>
</dbReference>
<dbReference type="SUPFAM" id="SSF52402">
    <property type="entry name" value="Adenine nucleotide alpha hydrolases-like"/>
    <property type="match status" value="2"/>
</dbReference>
<dbReference type="Gene3D" id="3.40.50.12370">
    <property type="match status" value="1"/>
</dbReference>
<dbReference type="Pfam" id="PF00582">
    <property type="entry name" value="Usp"/>
    <property type="match status" value="2"/>
</dbReference>
<proteinExistence type="inferred from homology"/>
<accession>A0A7W7AM59</accession>
<gene>
    <name evidence="3" type="ORF">GGQ96_003772</name>
</gene>